<dbReference type="EMBL" id="VDUW01000001">
    <property type="protein sequence ID" value="TXL67471.1"/>
    <property type="molecule type" value="Genomic_DNA"/>
</dbReference>
<evidence type="ECO:0000313" key="2">
    <source>
        <dbReference type="Proteomes" id="UP000321574"/>
    </source>
</evidence>
<dbReference type="AlphaFoldDB" id="A0A5C8P1S3"/>
<name>A0A5C8P1S3_9BACI</name>
<protein>
    <submittedName>
        <fullName evidence="1">Uncharacterized protein</fullName>
    </submittedName>
</protein>
<proteinExistence type="predicted"/>
<accession>A0A5C8P1S3</accession>
<evidence type="ECO:0000313" key="1">
    <source>
        <dbReference type="EMBL" id="TXL67471.1"/>
    </source>
</evidence>
<dbReference type="RefSeq" id="WP_147664923.1">
    <property type="nucleotide sequence ID" value="NZ_VDUW01000001.1"/>
</dbReference>
<reference evidence="1 2" key="1">
    <citation type="submission" date="2019-06" db="EMBL/GenBank/DDBJ databases">
        <title>Cerasibacillus sp. nov., isolated from maize field.</title>
        <authorList>
            <person name="Lin S.-Y."/>
            <person name="Tsai C.-F."/>
            <person name="Young C.-C."/>
        </authorList>
    </citation>
    <scope>NUCLEOTIDE SEQUENCE [LARGE SCALE GENOMIC DNA]</scope>
    <source>
        <strain evidence="1 2">CC-CFT480</strain>
    </source>
</reference>
<dbReference type="Proteomes" id="UP000321574">
    <property type="component" value="Unassembled WGS sequence"/>
</dbReference>
<organism evidence="1 2">
    <name type="scientific">Cerasibacillus terrae</name>
    <dbReference type="NCBI Taxonomy" id="2498845"/>
    <lineage>
        <taxon>Bacteria</taxon>
        <taxon>Bacillati</taxon>
        <taxon>Bacillota</taxon>
        <taxon>Bacilli</taxon>
        <taxon>Bacillales</taxon>
        <taxon>Bacillaceae</taxon>
        <taxon>Cerasibacillus</taxon>
    </lineage>
</organism>
<gene>
    <name evidence="1" type="ORF">FHP05_00160</name>
</gene>
<sequence length="98" mass="11442">MNERDIDQAPVIDVDYMCRYISKNAGIDSKIVENILWYEMEFLEGKGGIGEVGEENNEVIYIDEQELFNFISEKAKVNEFLVEKVIEVENRYLSQNNI</sequence>
<keyword evidence="2" id="KW-1185">Reference proteome</keyword>
<comment type="caution">
    <text evidence="1">The sequence shown here is derived from an EMBL/GenBank/DDBJ whole genome shotgun (WGS) entry which is preliminary data.</text>
</comment>